<organism evidence="1 2">
    <name type="scientific">Roridomyces roridus</name>
    <dbReference type="NCBI Taxonomy" id="1738132"/>
    <lineage>
        <taxon>Eukaryota</taxon>
        <taxon>Fungi</taxon>
        <taxon>Dikarya</taxon>
        <taxon>Basidiomycota</taxon>
        <taxon>Agaricomycotina</taxon>
        <taxon>Agaricomycetes</taxon>
        <taxon>Agaricomycetidae</taxon>
        <taxon>Agaricales</taxon>
        <taxon>Marasmiineae</taxon>
        <taxon>Mycenaceae</taxon>
        <taxon>Roridomyces</taxon>
    </lineage>
</organism>
<comment type="caution">
    <text evidence="1">The sequence shown here is derived from an EMBL/GenBank/DDBJ whole genome shotgun (WGS) entry which is preliminary data.</text>
</comment>
<name>A0AAD7C718_9AGAR</name>
<evidence type="ECO:0000313" key="2">
    <source>
        <dbReference type="Proteomes" id="UP001221142"/>
    </source>
</evidence>
<reference evidence="1" key="1">
    <citation type="submission" date="2023-03" db="EMBL/GenBank/DDBJ databases">
        <title>Massive genome expansion in bonnet fungi (Mycena s.s.) driven by repeated elements and novel gene families across ecological guilds.</title>
        <authorList>
            <consortium name="Lawrence Berkeley National Laboratory"/>
            <person name="Harder C.B."/>
            <person name="Miyauchi S."/>
            <person name="Viragh M."/>
            <person name="Kuo A."/>
            <person name="Thoen E."/>
            <person name="Andreopoulos B."/>
            <person name="Lu D."/>
            <person name="Skrede I."/>
            <person name="Drula E."/>
            <person name="Henrissat B."/>
            <person name="Morin E."/>
            <person name="Kohler A."/>
            <person name="Barry K."/>
            <person name="LaButti K."/>
            <person name="Morin E."/>
            <person name="Salamov A."/>
            <person name="Lipzen A."/>
            <person name="Mereny Z."/>
            <person name="Hegedus B."/>
            <person name="Baldrian P."/>
            <person name="Stursova M."/>
            <person name="Weitz H."/>
            <person name="Taylor A."/>
            <person name="Grigoriev I.V."/>
            <person name="Nagy L.G."/>
            <person name="Martin F."/>
            <person name="Kauserud H."/>
        </authorList>
    </citation>
    <scope>NUCLEOTIDE SEQUENCE</scope>
    <source>
        <strain evidence="1">9284</strain>
    </source>
</reference>
<dbReference type="Proteomes" id="UP001221142">
    <property type="component" value="Unassembled WGS sequence"/>
</dbReference>
<proteinExistence type="predicted"/>
<dbReference type="AlphaFoldDB" id="A0AAD7C718"/>
<sequence length="320" mass="35670">MVADCRVNVVSPKDLLPDLQGVVADWMQNLHEYHLRTEQSLSGGFPFPIFLRCPRRVWEPDGVLVSLDEFEPADPILADQRSCTAGPRGAAVLPHNESSLVSVPQSVQCNLELQILVIHLYDINSTRSFLWETPKCLVEDTTWARALWLSVTEEYFLERRSIAAGAAPSLHGRLTYESVMAEIEKEAGRDEIQLRSALRVPLPPAAVDELDFKPAFQSLARSSNTTDLMQAVVDIGKAIVAFDDPMLGFPALTPDRLLFKTDDPNTGFILDLDLLDEPTSITHCVPGRLLHRHAARSLRFAAYDRITPHIAPPPDTLHPR</sequence>
<feature type="non-terminal residue" evidence="1">
    <location>
        <position position="1"/>
    </location>
</feature>
<protein>
    <submittedName>
        <fullName evidence="1">Uncharacterized protein</fullName>
    </submittedName>
</protein>
<accession>A0AAD7C718</accession>
<evidence type="ECO:0000313" key="1">
    <source>
        <dbReference type="EMBL" id="KAJ7641025.1"/>
    </source>
</evidence>
<gene>
    <name evidence="1" type="ORF">FB45DRAFT_899286</name>
</gene>
<dbReference type="EMBL" id="JARKIF010000004">
    <property type="protein sequence ID" value="KAJ7641025.1"/>
    <property type="molecule type" value="Genomic_DNA"/>
</dbReference>
<keyword evidence="2" id="KW-1185">Reference proteome</keyword>